<dbReference type="InterPro" id="IPR050090">
    <property type="entry name" value="Tyrosine_recombinase_XerCD"/>
</dbReference>
<dbReference type="InterPro" id="IPR002104">
    <property type="entry name" value="Integrase_catalytic"/>
</dbReference>
<dbReference type="InterPro" id="IPR010998">
    <property type="entry name" value="Integrase_recombinase_N"/>
</dbReference>
<dbReference type="Proteomes" id="UP000006272">
    <property type="component" value="Unassembled WGS sequence"/>
</dbReference>
<evidence type="ECO:0000313" key="8">
    <source>
        <dbReference type="Proteomes" id="UP000006272"/>
    </source>
</evidence>
<evidence type="ECO:0000256" key="1">
    <source>
        <dbReference type="ARBA" id="ARBA00022908"/>
    </source>
</evidence>
<dbReference type="SUPFAM" id="SSF56349">
    <property type="entry name" value="DNA breaking-rejoining enzymes"/>
    <property type="match status" value="1"/>
</dbReference>
<dbReference type="InterPro" id="IPR011010">
    <property type="entry name" value="DNA_brk_join_enz"/>
</dbReference>
<comment type="caution">
    <text evidence="7">The sequence shown here is derived from an EMBL/GenBank/DDBJ whole genome shotgun (WGS) entry which is preliminary data.</text>
</comment>
<organism evidence="7 8">
    <name type="scientific">Solidesulfovibrio magneticus str. Maddingley MBC34</name>
    <dbReference type="NCBI Taxonomy" id="1206767"/>
    <lineage>
        <taxon>Bacteria</taxon>
        <taxon>Pseudomonadati</taxon>
        <taxon>Thermodesulfobacteriota</taxon>
        <taxon>Desulfovibrionia</taxon>
        <taxon>Desulfovibrionales</taxon>
        <taxon>Desulfovibrionaceae</taxon>
        <taxon>Solidesulfovibrio</taxon>
    </lineage>
</organism>
<dbReference type="EMBL" id="ALAO01000353">
    <property type="protein sequence ID" value="EKO37744.1"/>
    <property type="molecule type" value="Genomic_DNA"/>
</dbReference>
<dbReference type="PROSITE" id="PS51900">
    <property type="entry name" value="CB"/>
    <property type="match status" value="1"/>
</dbReference>
<dbReference type="CDD" id="cd00796">
    <property type="entry name" value="INT_Rci_Hp1_C"/>
    <property type="match status" value="1"/>
</dbReference>
<keyword evidence="3" id="KW-0233">DNA recombination</keyword>
<accession>K6G9G3</accession>
<dbReference type="InterPro" id="IPR013762">
    <property type="entry name" value="Integrase-like_cat_sf"/>
</dbReference>
<evidence type="ECO:0000256" key="4">
    <source>
        <dbReference type="PROSITE-ProRule" id="PRU01248"/>
    </source>
</evidence>
<proteinExistence type="predicted"/>
<dbReference type="GO" id="GO:0015074">
    <property type="term" value="P:DNA integration"/>
    <property type="evidence" value="ECO:0007669"/>
    <property type="project" value="UniProtKB-KW"/>
</dbReference>
<dbReference type="PANTHER" id="PTHR30349:SF94">
    <property type="entry name" value="INTEGRASE_RECOMBINASE HI_1414-RELATED"/>
    <property type="match status" value="1"/>
</dbReference>
<protein>
    <submittedName>
        <fullName evidence="7">Site-specific recombinase XerD</fullName>
    </submittedName>
</protein>
<dbReference type="PANTHER" id="PTHR30349">
    <property type="entry name" value="PHAGE INTEGRASE-RELATED"/>
    <property type="match status" value="1"/>
</dbReference>
<dbReference type="InterPro" id="IPR044068">
    <property type="entry name" value="CB"/>
</dbReference>
<keyword evidence="1" id="KW-0229">DNA integration</keyword>
<dbReference type="Gene3D" id="1.10.150.130">
    <property type="match status" value="1"/>
</dbReference>
<evidence type="ECO:0000259" key="5">
    <source>
        <dbReference type="PROSITE" id="PS51898"/>
    </source>
</evidence>
<reference evidence="7 8" key="1">
    <citation type="submission" date="2012-07" db="EMBL/GenBank/DDBJ databases">
        <title>Draft genome sequence of Desulfovibrio magneticus str. Maddingley MBC34 obtained from a metagenomic sequence of a methanogenic enrichment isolated from coal-seam formation water in Victoria, Australia.</title>
        <authorList>
            <person name="Greenfield P."/>
            <person name="Hendry P."/>
            <person name="Li D."/>
            <person name="Rosewarne C.P."/>
            <person name="Tran-Dinh N."/>
            <person name="Elbourne L.D.H."/>
            <person name="Paulsen I.T."/>
            <person name="Midgley D.J."/>
        </authorList>
    </citation>
    <scope>NUCLEOTIDE SEQUENCE [LARGE SCALE GENOMIC DNA]</scope>
    <source>
        <strain evidence="8">Maddingley MBC34</strain>
    </source>
</reference>
<dbReference type="PATRIC" id="fig|1206767.3.peg.3490"/>
<name>K6G9G3_9BACT</name>
<evidence type="ECO:0000256" key="2">
    <source>
        <dbReference type="ARBA" id="ARBA00023125"/>
    </source>
</evidence>
<dbReference type="AlphaFoldDB" id="K6G9G3"/>
<feature type="domain" description="Core-binding (CB)" evidence="6">
    <location>
        <begin position="59"/>
        <end position="139"/>
    </location>
</feature>
<evidence type="ECO:0000313" key="7">
    <source>
        <dbReference type="EMBL" id="EKO37744.1"/>
    </source>
</evidence>
<dbReference type="Pfam" id="PF00589">
    <property type="entry name" value="Phage_integrase"/>
    <property type="match status" value="1"/>
</dbReference>
<gene>
    <name evidence="7" type="ORF">B193_3575</name>
</gene>
<dbReference type="GO" id="GO:0003677">
    <property type="term" value="F:DNA binding"/>
    <property type="evidence" value="ECO:0007669"/>
    <property type="project" value="UniProtKB-UniRule"/>
</dbReference>
<dbReference type="PROSITE" id="PS51898">
    <property type="entry name" value="TYR_RECOMBINASE"/>
    <property type="match status" value="1"/>
</dbReference>
<dbReference type="GO" id="GO:0006310">
    <property type="term" value="P:DNA recombination"/>
    <property type="evidence" value="ECO:0007669"/>
    <property type="project" value="UniProtKB-KW"/>
</dbReference>
<keyword evidence="2 4" id="KW-0238">DNA-binding</keyword>
<feature type="domain" description="Tyr recombinase" evidence="5">
    <location>
        <begin position="161"/>
        <end position="326"/>
    </location>
</feature>
<dbReference type="Gene3D" id="1.10.443.10">
    <property type="entry name" value="Intergrase catalytic core"/>
    <property type="match status" value="1"/>
</dbReference>
<evidence type="ECO:0000256" key="3">
    <source>
        <dbReference type="ARBA" id="ARBA00023172"/>
    </source>
</evidence>
<sequence>MATIRKRGAAQWEARIRKRGYPTTCKTFDTKVEAEAWAKDIETTMNKSLFVSAKEAEQYTLSECLERYIEEYIPRLKHAKRETDRARFLQKRTLAHRIMATIRARDIADFRREREGEGVSGNTIRLDFALLSKLFNYARSDWGMESLQNPVELAAKPRPAKGRDRRLEDGEEEGLLAAAAPRFKPVILFALETAMRREEIASLHWKNVNIRGRYVLLPETKNSEARTVPLAEGALAVLRELPRSLDQGPVFGLLADQITASMRYACKRGRLENLRFHDLRHEATSRFFELTDLDVMEIKAITGHKTLQMLARYTHLRTARLADRLAGMKKGR</sequence>
<evidence type="ECO:0000259" key="6">
    <source>
        <dbReference type="PROSITE" id="PS51900"/>
    </source>
</evidence>